<feature type="domain" description="Multidrug resistance protein MdtA-like barrel-sandwich hybrid" evidence="5">
    <location>
        <begin position="108"/>
        <end position="333"/>
    </location>
</feature>
<gene>
    <name evidence="8" type="ORF">LPTSP4_36360</name>
</gene>
<evidence type="ECO:0000256" key="1">
    <source>
        <dbReference type="ARBA" id="ARBA00004196"/>
    </source>
</evidence>
<dbReference type="Pfam" id="PF25954">
    <property type="entry name" value="Beta-barrel_RND_2"/>
    <property type="match status" value="1"/>
</dbReference>
<evidence type="ECO:0000259" key="7">
    <source>
        <dbReference type="Pfam" id="PF25967"/>
    </source>
</evidence>
<keyword evidence="4" id="KW-1133">Transmembrane helix</keyword>
<accession>A0A2P2E5D7</accession>
<dbReference type="Pfam" id="PF25917">
    <property type="entry name" value="BSH_RND"/>
    <property type="match status" value="1"/>
</dbReference>
<dbReference type="Proteomes" id="UP000245133">
    <property type="component" value="Unassembled WGS sequence"/>
</dbReference>
<feature type="transmembrane region" description="Helical" evidence="4">
    <location>
        <begin position="12"/>
        <end position="32"/>
    </location>
</feature>
<dbReference type="EMBL" id="BFBB01000010">
    <property type="protein sequence ID" value="GBF52098.1"/>
    <property type="molecule type" value="Genomic_DNA"/>
</dbReference>
<keyword evidence="4" id="KW-0812">Transmembrane</keyword>
<reference evidence="8 9" key="1">
    <citation type="submission" date="2018-02" db="EMBL/GenBank/DDBJ databases">
        <title>Novel Leptospira species isolated from soil and water in Japan.</title>
        <authorList>
            <person name="Nakao R."/>
            <person name="Masuzawa T."/>
        </authorList>
    </citation>
    <scope>NUCLEOTIDE SEQUENCE [LARGE SCALE GENOMIC DNA]</scope>
    <source>
        <strain evidence="8 9">YH101</strain>
    </source>
</reference>
<dbReference type="PRINTS" id="PR01490">
    <property type="entry name" value="RTXTOXIND"/>
</dbReference>
<dbReference type="PANTHER" id="PTHR30469">
    <property type="entry name" value="MULTIDRUG RESISTANCE PROTEIN MDTA"/>
    <property type="match status" value="1"/>
</dbReference>
<dbReference type="Gene3D" id="2.40.30.170">
    <property type="match status" value="1"/>
</dbReference>
<evidence type="ECO:0000256" key="4">
    <source>
        <dbReference type="SAM" id="Phobius"/>
    </source>
</evidence>
<feature type="domain" description="Multidrug resistance protein MdtA-like C-terminal permuted SH3" evidence="7">
    <location>
        <begin position="429"/>
        <end position="488"/>
    </location>
</feature>
<comment type="subcellular location">
    <subcellularLocation>
        <location evidence="1">Cell envelope</location>
    </subcellularLocation>
</comment>
<evidence type="ECO:0000259" key="6">
    <source>
        <dbReference type="Pfam" id="PF25954"/>
    </source>
</evidence>
<dbReference type="Gene3D" id="2.40.420.20">
    <property type="match status" value="1"/>
</dbReference>
<dbReference type="Gene3D" id="2.40.50.100">
    <property type="match status" value="1"/>
</dbReference>
<name>A0A2P2E5D7_9LEPT</name>
<dbReference type="NCBIfam" id="TIGR01730">
    <property type="entry name" value="RND_mfp"/>
    <property type="match status" value="1"/>
</dbReference>
<dbReference type="Gene3D" id="1.10.287.470">
    <property type="entry name" value="Helix hairpin bin"/>
    <property type="match status" value="1"/>
</dbReference>
<evidence type="ECO:0000256" key="2">
    <source>
        <dbReference type="ARBA" id="ARBA00009477"/>
    </source>
</evidence>
<comment type="caution">
    <text evidence="8">The sequence shown here is derived from an EMBL/GenBank/DDBJ whole genome shotgun (WGS) entry which is preliminary data.</text>
</comment>
<dbReference type="InterPro" id="IPR058625">
    <property type="entry name" value="MdtA-like_BSH"/>
</dbReference>
<dbReference type="RefSeq" id="WP_108978502.1">
    <property type="nucleotide sequence ID" value="NZ_BFBB01000010.1"/>
</dbReference>
<dbReference type="OrthoDB" id="325180at2"/>
<feature type="domain" description="CusB-like beta-barrel" evidence="6">
    <location>
        <begin position="348"/>
        <end position="421"/>
    </location>
</feature>
<dbReference type="InterPro" id="IPR006143">
    <property type="entry name" value="RND_pump_MFP"/>
</dbReference>
<dbReference type="Pfam" id="PF25967">
    <property type="entry name" value="RND-MFP_C"/>
    <property type="match status" value="1"/>
</dbReference>
<protein>
    <submittedName>
        <fullName evidence="8">HlyD family secretion protein</fullName>
    </submittedName>
</protein>
<keyword evidence="3" id="KW-0813">Transport</keyword>
<keyword evidence="9" id="KW-1185">Reference proteome</keyword>
<comment type="similarity">
    <text evidence="2">Belongs to the membrane fusion protein (MFP) (TC 8.A.1) family.</text>
</comment>
<dbReference type="FunFam" id="2.40.30.170:FF:000010">
    <property type="entry name" value="Efflux RND transporter periplasmic adaptor subunit"/>
    <property type="match status" value="1"/>
</dbReference>
<organism evidence="8 9">
    <name type="scientific">Leptospira ryugenii</name>
    <dbReference type="NCBI Taxonomy" id="1917863"/>
    <lineage>
        <taxon>Bacteria</taxon>
        <taxon>Pseudomonadati</taxon>
        <taxon>Spirochaetota</taxon>
        <taxon>Spirochaetia</taxon>
        <taxon>Leptospirales</taxon>
        <taxon>Leptospiraceae</taxon>
        <taxon>Leptospira</taxon>
    </lineage>
</organism>
<proteinExistence type="inferred from homology"/>
<evidence type="ECO:0000313" key="9">
    <source>
        <dbReference type="Proteomes" id="UP000245133"/>
    </source>
</evidence>
<dbReference type="PANTHER" id="PTHR30469:SF15">
    <property type="entry name" value="HLYD FAMILY OF SECRETION PROTEINS"/>
    <property type="match status" value="1"/>
</dbReference>
<dbReference type="GO" id="GO:0015562">
    <property type="term" value="F:efflux transmembrane transporter activity"/>
    <property type="evidence" value="ECO:0007669"/>
    <property type="project" value="TreeGrafter"/>
</dbReference>
<sequence length="501" mass="55908">MLKERLGFLSKIPFFSKIVISSLIYLGLTILYSNLTWAELRGKLPLLNRMFYSKFLSFSEQYKKFTEIKKEAEAQTESGVVSVQTLNISEETITPTMSFSAVLEPIERVDVFTKVSGRLEQIYVKEGDAIKKGQKLAKLDSMTFELDLAKQKASLDSAKALYQLSKDKYEIARRNVEIKLGEADKRIGLYQKALAEQSRFAEIVRKKEILWTEKAISDEEIENLRLELSSRELSSSNAKRDLEMILVGIRDEDIVAAGYSVPTAKKEKIDLLKTINTRIEKSEMEVAATNLRASEVNLQSTEMLIKEAVLYSPLDGLVAKINKTTGELINAGSGGSPPVMTVISNDGVYVDFAVNEGDLGKIKKGQNAIVSVDSIPNRQFKGVVKKISPLVDQKTHTADVKVELLGRSSELKPGMFVRAEIQIGENKTAILIPLTSLVSVDDKEGSVFVMKDKKSFKKTIKLGEKKDDRVFVEEGLSADEILILSPINRLYDGLSVMPKFQ</sequence>
<dbReference type="AlphaFoldDB" id="A0A2P2E5D7"/>
<dbReference type="SUPFAM" id="SSF111369">
    <property type="entry name" value="HlyD-like secretion proteins"/>
    <property type="match status" value="2"/>
</dbReference>
<evidence type="ECO:0000313" key="8">
    <source>
        <dbReference type="EMBL" id="GBF52098.1"/>
    </source>
</evidence>
<dbReference type="InterPro" id="IPR058627">
    <property type="entry name" value="MdtA-like_C"/>
</dbReference>
<evidence type="ECO:0000259" key="5">
    <source>
        <dbReference type="Pfam" id="PF25917"/>
    </source>
</evidence>
<keyword evidence="4" id="KW-0472">Membrane</keyword>
<dbReference type="InterPro" id="IPR058792">
    <property type="entry name" value="Beta-barrel_RND_2"/>
</dbReference>
<dbReference type="GO" id="GO:1990281">
    <property type="term" value="C:efflux pump complex"/>
    <property type="evidence" value="ECO:0007669"/>
    <property type="project" value="TreeGrafter"/>
</dbReference>
<evidence type="ECO:0000256" key="3">
    <source>
        <dbReference type="ARBA" id="ARBA00022448"/>
    </source>
</evidence>